<evidence type="ECO:0000313" key="2">
    <source>
        <dbReference type="EMBL" id="KAJ1183809.1"/>
    </source>
</evidence>
<evidence type="ECO:0000313" key="3">
    <source>
        <dbReference type="Proteomes" id="UP001066276"/>
    </source>
</evidence>
<protein>
    <submittedName>
        <fullName evidence="2">Uncharacterized protein</fullName>
    </submittedName>
</protein>
<accession>A0AAV7U619</accession>
<organism evidence="2 3">
    <name type="scientific">Pleurodeles waltl</name>
    <name type="common">Iberian ribbed newt</name>
    <dbReference type="NCBI Taxonomy" id="8319"/>
    <lineage>
        <taxon>Eukaryota</taxon>
        <taxon>Metazoa</taxon>
        <taxon>Chordata</taxon>
        <taxon>Craniata</taxon>
        <taxon>Vertebrata</taxon>
        <taxon>Euteleostomi</taxon>
        <taxon>Amphibia</taxon>
        <taxon>Batrachia</taxon>
        <taxon>Caudata</taxon>
        <taxon>Salamandroidea</taxon>
        <taxon>Salamandridae</taxon>
        <taxon>Pleurodelinae</taxon>
        <taxon>Pleurodeles</taxon>
    </lineage>
</organism>
<feature type="chain" id="PRO_5043597038" evidence="1">
    <location>
        <begin position="21"/>
        <end position="207"/>
    </location>
</feature>
<feature type="signal peptide" evidence="1">
    <location>
        <begin position="1"/>
        <end position="20"/>
    </location>
</feature>
<comment type="caution">
    <text evidence="2">The sequence shown here is derived from an EMBL/GenBank/DDBJ whole genome shotgun (WGS) entry which is preliminary data.</text>
</comment>
<keyword evidence="3" id="KW-1185">Reference proteome</keyword>
<dbReference type="AlphaFoldDB" id="A0AAV7U619"/>
<reference evidence="2" key="1">
    <citation type="journal article" date="2022" name="bioRxiv">
        <title>Sequencing and chromosome-scale assembly of the giantPleurodeles waltlgenome.</title>
        <authorList>
            <person name="Brown T."/>
            <person name="Elewa A."/>
            <person name="Iarovenko S."/>
            <person name="Subramanian E."/>
            <person name="Araus A.J."/>
            <person name="Petzold A."/>
            <person name="Susuki M."/>
            <person name="Suzuki K.-i.T."/>
            <person name="Hayashi T."/>
            <person name="Toyoda A."/>
            <person name="Oliveira C."/>
            <person name="Osipova E."/>
            <person name="Leigh N.D."/>
            <person name="Simon A."/>
            <person name="Yun M.H."/>
        </authorList>
    </citation>
    <scope>NUCLEOTIDE SEQUENCE</scope>
    <source>
        <strain evidence="2">20211129_DDA</strain>
        <tissue evidence="2">Liver</tissue>
    </source>
</reference>
<proteinExistence type="predicted"/>
<keyword evidence="1" id="KW-0732">Signal</keyword>
<gene>
    <name evidence="2" type="ORF">NDU88_000623</name>
</gene>
<dbReference type="EMBL" id="JANPWB010000005">
    <property type="protein sequence ID" value="KAJ1183809.1"/>
    <property type="molecule type" value="Genomic_DNA"/>
</dbReference>
<evidence type="ECO:0000256" key="1">
    <source>
        <dbReference type="SAM" id="SignalP"/>
    </source>
</evidence>
<name>A0AAV7U619_PLEWA</name>
<sequence>MAPVLRTVLTCLLQFGFSRSAMRLRDVSGAPACAHPSTTPSQTLSITAAQPLGRHAGYAQPSVLRCCCLPSDHCTQRPLPLRFPGRSPGLRGLGTGAQSVKPPRGSSAFQAHDRLQYIEPPGPHRVASPRQGALPLQVRFAVCLADVKVKETLSKQNHSAARTTGLPTNTGLQYYSLTFTDYCRVKDTCITSAALHGAEWLLEDIEP</sequence>
<dbReference type="Proteomes" id="UP001066276">
    <property type="component" value="Chromosome 3_1"/>
</dbReference>